<feature type="compositionally biased region" description="Basic and acidic residues" evidence="1">
    <location>
        <begin position="887"/>
        <end position="899"/>
    </location>
</feature>
<name>A0A836GXR6_9TRYP</name>
<dbReference type="Gene3D" id="2.120.10.80">
    <property type="entry name" value="Kelch-type beta propeller"/>
    <property type="match status" value="1"/>
</dbReference>
<dbReference type="KEGG" id="phet:94286265"/>
<dbReference type="Pfam" id="PF24681">
    <property type="entry name" value="Kelch_KLHDC2_KLHL20_DRC7"/>
    <property type="match status" value="1"/>
</dbReference>
<feature type="region of interest" description="Disordered" evidence="1">
    <location>
        <begin position="585"/>
        <end position="619"/>
    </location>
</feature>
<protein>
    <submittedName>
        <fullName evidence="2">Uncharacterized protein</fullName>
    </submittedName>
</protein>
<organism evidence="2 3">
    <name type="scientific">Porcisia hertigi</name>
    <dbReference type="NCBI Taxonomy" id="2761500"/>
    <lineage>
        <taxon>Eukaryota</taxon>
        <taxon>Discoba</taxon>
        <taxon>Euglenozoa</taxon>
        <taxon>Kinetoplastea</taxon>
        <taxon>Metakinetoplastina</taxon>
        <taxon>Trypanosomatida</taxon>
        <taxon>Trypanosomatidae</taxon>
        <taxon>Leishmaniinae</taxon>
        <taxon>Porcisia</taxon>
    </lineage>
</organism>
<feature type="region of interest" description="Disordered" evidence="1">
    <location>
        <begin position="645"/>
        <end position="666"/>
    </location>
</feature>
<feature type="region of interest" description="Disordered" evidence="1">
    <location>
        <begin position="1"/>
        <end position="59"/>
    </location>
</feature>
<dbReference type="SUPFAM" id="SSF117281">
    <property type="entry name" value="Kelch motif"/>
    <property type="match status" value="1"/>
</dbReference>
<proteinExistence type="predicted"/>
<dbReference type="PANTHER" id="PTHR23244">
    <property type="entry name" value="KELCH REPEAT DOMAIN"/>
    <property type="match status" value="1"/>
</dbReference>
<dbReference type="EMBL" id="JAFJZO010000036">
    <property type="protein sequence ID" value="KAG5490017.1"/>
    <property type="molecule type" value="Genomic_DNA"/>
</dbReference>
<dbReference type="OrthoDB" id="10251809at2759"/>
<accession>A0A836GXR6</accession>
<sequence>MLPSKPVTSTQQSTNEGATSSKPPLISPFAGKKVNLGTDANDPNRQSDAGGAQGSSRVVQRHFVNSMRGGIIPEKKGGLPKTAHIGVCYNQDVYVFGGVNSKGQCSNHIFCFEKRTLMWREIRGVGVVPRGRTNHAGALIGSKIYIHGGHRQLEIFDDFFAYDIDTGRWEKISCERMQGPGAVFLHSMVYIPPSESLLVLGGIHQREQNIYLGHLFDVRNRVWTGVPPPPSVDAHHLQLVTAAYNASSATVVVLGLMEENVRYEEITPTPYVYLFHPSTFVWKRVTTTTAPASPLPFRMEEMWESLLHFLIPSGGGVFDELLQIWIFPLPLEAKNNTDVEDALIQCIAMPGTEVPPLPLNKYGFLVLDMPSMSWSLVPCNLPRKLVAELNVANRLERDKMERFVTRRNAFLDTAAFSTSSQRINSLSASAHIGDNAVVPPFSSSNIRNPEASRHSLVSQQGLLERSRPVSSNIRSAKTRASVSRGNLPVPFSEAKAAALLSGSRYRRLFSYEDVPEFTRKYIVVIVRNAPTKFGKPRPMQYVLLHGGLTELTDYAMLMFTPALTLMNSGAVASQGGVASMQHRLSLNSRGSSDPRSRQGSLLYQGPDTEDSALDWDFGEDSMMSGGNSSTVYPRQRGLRDAALGTAQAGEEGLARPRTDKNCSDDDDIGEKVHKNAQRKSFLLPTLQMGRTNRNHHSFALQFAPGNSVRRESLLPYANIPVAVLRTPGDVQKWSRNYYADQRRWFAERLKDALSEDRKLRRFRRLNKAREAQMATTSGSRSGPYPANSAAVVDSSDDEQEAAVEKSSFAESFMADVFGRSGVKGTGLLSSDDQLTLDASNAVMSQAEAPKRRLRDFFEEHGLNCFEDDRDLQHQQPQNSLLRVSALDNKDAKQGRQRKDAKPKKKAPFAEGANTKLAKRLNTLPALTSARTPHASMPLMSEVLMTCPVFERLRLKGCHDEGREPMRADFLHSLPIGGFIRGAAEPMLDLRNLPSYALLTWSIAHIRADLDFYETRRRRAQLRWRYLRVLVCTGMAAYLFYLLSQAEVKMNGVAVTGTPGLLLAPDLHLVGPLKSYRLPVKTVPYNVGGSSVPPPPASQSRAAHMTASGMVVYSSLR</sequence>
<evidence type="ECO:0000313" key="3">
    <source>
        <dbReference type="Proteomes" id="UP000674318"/>
    </source>
</evidence>
<feature type="region of interest" description="Disordered" evidence="1">
    <location>
        <begin position="872"/>
        <end position="912"/>
    </location>
</feature>
<dbReference type="Proteomes" id="UP000674318">
    <property type="component" value="Unassembled WGS sequence"/>
</dbReference>
<comment type="caution">
    <text evidence="2">The sequence shown here is derived from an EMBL/GenBank/DDBJ whole genome shotgun (WGS) entry which is preliminary data.</text>
</comment>
<keyword evidence="3" id="KW-1185">Reference proteome</keyword>
<dbReference type="RefSeq" id="XP_067752345.1">
    <property type="nucleotide sequence ID" value="XM_067896188.1"/>
</dbReference>
<evidence type="ECO:0000256" key="1">
    <source>
        <dbReference type="SAM" id="MobiDB-lite"/>
    </source>
</evidence>
<evidence type="ECO:0000313" key="2">
    <source>
        <dbReference type="EMBL" id="KAG5490017.1"/>
    </source>
</evidence>
<dbReference type="AlphaFoldDB" id="A0A836GXR6"/>
<reference evidence="2 3" key="1">
    <citation type="submission" date="2021-02" db="EMBL/GenBank/DDBJ databases">
        <title>Porcisia hertigi Genome sequencing and assembly.</title>
        <authorList>
            <person name="Almutairi H."/>
            <person name="Gatherer D."/>
        </authorList>
    </citation>
    <scope>NUCLEOTIDE SEQUENCE [LARGE SCALE GENOMIC DNA]</scope>
    <source>
        <strain evidence="2 3">C119</strain>
    </source>
</reference>
<dbReference type="GeneID" id="94286265"/>
<feature type="compositionally biased region" description="Basic and acidic residues" evidence="1">
    <location>
        <begin position="652"/>
        <end position="666"/>
    </location>
</feature>
<gene>
    <name evidence="2" type="ORF">JKF63_00136</name>
</gene>
<feature type="compositionally biased region" description="Acidic residues" evidence="1">
    <location>
        <begin position="607"/>
        <end position="619"/>
    </location>
</feature>
<feature type="region of interest" description="Disordered" evidence="1">
    <location>
        <begin position="768"/>
        <end position="804"/>
    </location>
</feature>
<dbReference type="InterPro" id="IPR015915">
    <property type="entry name" value="Kelch-typ_b-propeller"/>
</dbReference>
<feature type="compositionally biased region" description="Polar residues" evidence="1">
    <location>
        <begin position="585"/>
        <end position="601"/>
    </location>
</feature>
<feature type="compositionally biased region" description="Polar residues" evidence="1">
    <location>
        <begin position="1"/>
        <end position="22"/>
    </location>
</feature>